<dbReference type="OrthoDB" id="185373at2759"/>
<evidence type="ECO:0000313" key="6">
    <source>
        <dbReference type="Proteomes" id="UP000326396"/>
    </source>
</evidence>
<dbReference type="Pfam" id="PF13812">
    <property type="entry name" value="PPR_3"/>
    <property type="match status" value="1"/>
</dbReference>
<gene>
    <name evidence="5" type="ORF">E3N88_36754</name>
</gene>
<accession>A0A5N6M4J2</accession>
<feature type="repeat" description="PPR" evidence="3">
    <location>
        <begin position="283"/>
        <end position="317"/>
    </location>
</feature>
<organism evidence="5 6">
    <name type="scientific">Mikania micrantha</name>
    <name type="common">bitter vine</name>
    <dbReference type="NCBI Taxonomy" id="192012"/>
    <lineage>
        <taxon>Eukaryota</taxon>
        <taxon>Viridiplantae</taxon>
        <taxon>Streptophyta</taxon>
        <taxon>Embryophyta</taxon>
        <taxon>Tracheophyta</taxon>
        <taxon>Spermatophyta</taxon>
        <taxon>Magnoliopsida</taxon>
        <taxon>eudicotyledons</taxon>
        <taxon>Gunneridae</taxon>
        <taxon>Pentapetalae</taxon>
        <taxon>asterids</taxon>
        <taxon>campanulids</taxon>
        <taxon>Asterales</taxon>
        <taxon>Asteraceae</taxon>
        <taxon>Asteroideae</taxon>
        <taxon>Heliantheae alliance</taxon>
        <taxon>Eupatorieae</taxon>
        <taxon>Mikania</taxon>
    </lineage>
</organism>
<sequence length="685" mass="77792">MIRVSGKAYLKSSAIDDAGGRRRNGCRRLNVEEALPACRDAVYGLPAGKRSAMRWSLSLLTMLVVFHKALQKQTSRTTLLQAFTSCSSQNPRETNHNKSISGNGNDYSPHDGEFEKEVAFKFTRNHTGNNQEIQVFRKGESDGEEIRHPLVKEVCRLIDLKLKWNPNLERELRQLIQRLNPLQVCAVLQNQSDARISLQLFYWADRLWRYRHHPVVYIAMLEILSKTSLYQGAKRVIRLMTRRRIKPHPEAYGYLMISYSRAGDWRKALQVLFIMEKSKVSPNLFVYNVAVYVLIKACKLEMAMKMLNRMELVDVSPNVVTYNCLIKGYCDAGRMLDAMDLIEGMHSKGCLPDKVSYHILMGFYCKDNRIKEIKDLMDKMLNKSKLTPDQVTYNMLIHMLSKYGHGFEAISFAKEAEERGFSIGKIEYSAIIHSFCQKGDIDKAKELVNHMCALGCMPDVVTYTDVINGLCSVGKVDEAKTLLQYMRKLGCKPNTVSYTALLKGLCINGKSSEAKEMLNMSEEEWWVPNSITYSVLMHGFRKEGKLNEARDIISEMIRKGFSPTPAEINLLIQSLCQQGRPDDAKKVMEECLANGCDVNVVNFTTVIHEGDDDDGIEVMSCFVIEINPSNNREKVGDSHGIDEAIAWAKQKNHDTILEDLGHESKCTSLETYQGLLMLNLASQRA</sequence>
<feature type="repeat" description="PPR" evidence="3">
    <location>
        <begin position="529"/>
        <end position="563"/>
    </location>
</feature>
<dbReference type="InterPro" id="IPR011990">
    <property type="entry name" value="TPR-like_helical_dom_sf"/>
</dbReference>
<evidence type="ECO:0000313" key="5">
    <source>
        <dbReference type="EMBL" id="KAD3068874.1"/>
    </source>
</evidence>
<dbReference type="SUPFAM" id="SSF81901">
    <property type="entry name" value="HCP-like"/>
    <property type="match status" value="1"/>
</dbReference>
<evidence type="ECO:0000256" key="1">
    <source>
        <dbReference type="ARBA" id="ARBA00007626"/>
    </source>
</evidence>
<evidence type="ECO:0000256" key="4">
    <source>
        <dbReference type="SAM" id="MobiDB-lite"/>
    </source>
</evidence>
<dbReference type="Pfam" id="PF12854">
    <property type="entry name" value="PPR_1"/>
    <property type="match status" value="1"/>
</dbReference>
<dbReference type="PANTHER" id="PTHR47447">
    <property type="entry name" value="OS03G0856100 PROTEIN"/>
    <property type="match status" value="1"/>
</dbReference>
<feature type="repeat" description="PPR" evidence="3">
    <location>
        <begin position="459"/>
        <end position="493"/>
    </location>
</feature>
<evidence type="ECO:0008006" key="7">
    <source>
        <dbReference type="Google" id="ProtNLM"/>
    </source>
</evidence>
<feature type="repeat" description="PPR" evidence="3">
    <location>
        <begin position="424"/>
        <end position="458"/>
    </location>
</feature>
<feature type="repeat" description="PPR" evidence="3">
    <location>
        <begin position="353"/>
        <end position="383"/>
    </location>
</feature>
<keyword evidence="2" id="KW-0677">Repeat</keyword>
<dbReference type="PANTHER" id="PTHR47447:SF28">
    <property type="entry name" value="PENTACOTRIPEPTIDE-REPEAT REGION OF PRORP DOMAIN-CONTAINING PROTEIN"/>
    <property type="match status" value="1"/>
</dbReference>
<protein>
    <recommendedName>
        <fullName evidence="7">Pentacotripeptide-repeat region of PRORP domain-containing protein</fullName>
    </recommendedName>
</protein>
<dbReference type="Proteomes" id="UP000326396">
    <property type="component" value="Linkage Group LG7"/>
</dbReference>
<feature type="repeat" description="PPR" evidence="3">
    <location>
        <begin position="389"/>
        <end position="423"/>
    </location>
</feature>
<dbReference type="PROSITE" id="PS51375">
    <property type="entry name" value="PPR"/>
    <property type="match status" value="10"/>
</dbReference>
<feature type="repeat" description="PPR" evidence="3">
    <location>
        <begin position="318"/>
        <end position="352"/>
    </location>
</feature>
<evidence type="ECO:0000256" key="3">
    <source>
        <dbReference type="PROSITE-ProRule" id="PRU00708"/>
    </source>
</evidence>
<dbReference type="InterPro" id="IPR002885">
    <property type="entry name" value="PPR_rpt"/>
</dbReference>
<proteinExistence type="inferred from homology"/>
<dbReference type="Pfam" id="PF01535">
    <property type="entry name" value="PPR"/>
    <property type="match status" value="2"/>
</dbReference>
<feature type="repeat" description="PPR" evidence="3">
    <location>
        <begin position="248"/>
        <end position="282"/>
    </location>
</feature>
<feature type="region of interest" description="Disordered" evidence="4">
    <location>
        <begin position="86"/>
        <end position="105"/>
    </location>
</feature>
<comment type="caution">
    <text evidence="5">The sequence shown here is derived from an EMBL/GenBank/DDBJ whole genome shotgun (WGS) entry which is preliminary data.</text>
</comment>
<evidence type="ECO:0000256" key="2">
    <source>
        <dbReference type="ARBA" id="ARBA00022737"/>
    </source>
</evidence>
<reference evidence="5 6" key="1">
    <citation type="submission" date="2019-05" db="EMBL/GenBank/DDBJ databases">
        <title>Mikania micrantha, genome provides insights into the molecular mechanism of rapid growth.</title>
        <authorList>
            <person name="Liu B."/>
        </authorList>
    </citation>
    <scope>NUCLEOTIDE SEQUENCE [LARGE SCALE GENOMIC DNA]</scope>
    <source>
        <strain evidence="5">NLD-2019</strain>
        <tissue evidence="5">Leaf</tissue>
    </source>
</reference>
<name>A0A5N6M4J2_9ASTR</name>
<dbReference type="EMBL" id="SZYD01000017">
    <property type="protein sequence ID" value="KAD3068874.1"/>
    <property type="molecule type" value="Genomic_DNA"/>
</dbReference>
<dbReference type="Gene3D" id="1.25.40.10">
    <property type="entry name" value="Tetratricopeptide repeat domain"/>
    <property type="match status" value="5"/>
</dbReference>
<dbReference type="AlphaFoldDB" id="A0A5N6M4J2"/>
<feature type="repeat" description="PPR" evidence="3">
    <location>
        <begin position="494"/>
        <end position="528"/>
    </location>
</feature>
<keyword evidence="6" id="KW-1185">Reference proteome</keyword>
<feature type="repeat" description="PPR" evidence="3">
    <location>
        <begin position="564"/>
        <end position="598"/>
    </location>
</feature>
<dbReference type="Pfam" id="PF13041">
    <property type="entry name" value="PPR_2"/>
    <property type="match status" value="3"/>
</dbReference>
<dbReference type="NCBIfam" id="TIGR00756">
    <property type="entry name" value="PPR"/>
    <property type="match status" value="10"/>
</dbReference>
<comment type="similarity">
    <text evidence="1">Belongs to the PPR family. P subfamily.</text>
</comment>